<dbReference type="AlphaFoldDB" id="A0A2P6NIR3"/>
<feature type="transmembrane region" description="Helical" evidence="1">
    <location>
        <begin position="15"/>
        <end position="35"/>
    </location>
</feature>
<protein>
    <submittedName>
        <fullName evidence="2">Uncharacterized protein</fullName>
    </submittedName>
</protein>
<dbReference type="Proteomes" id="UP000241769">
    <property type="component" value="Unassembled WGS sequence"/>
</dbReference>
<organism evidence="2 3">
    <name type="scientific">Planoprotostelium fungivorum</name>
    <dbReference type="NCBI Taxonomy" id="1890364"/>
    <lineage>
        <taxon>Eukaryota</taxon>
        <taxon>Amoebozoa</taxon>
        <taxon>Evosea</taxon>
        <taxon>Variosea</taxon>
        <taxon>Cavosteliida</taxon>
        <taxon>Cavosteliaceae</taxon>
        <taxon>Planoprotostelium</taxon>
    </lineage>
</organism>
<sequence>MEIAKGRVEPDKGSTHATIIFINTWIALVIIWRVLSPHDSYLREQRDSPTPVSKPIDTLMQQKAFSELLNHSAFWSQMQDTFYDNIVLRPC</sequence>
<gene>
    <name evidence="2" type="ORF">PROFUN_08960</name>
</gene>
<keyword evidence="3" id="KW-1185">Reference proteome</keyword>
<evidence type="ECO:0000313" key="3">
    <source>
        <dbReference type="Proteomes" id="UP000241769"/>
    </source>
</evidence>
<accession>A0A2P6NIR3</accession>
<evidence type="ECO:0000313" key="2">
    <source>
        <dbReference type="EMBL" id="PRP83845.1"/>
    </source>
</evidence>
<keyword evidence="1" id="KW-1133">Transmembrane helix</keyword>
<dbReference type="InParanoid" id="A0A2P6NIR3"/>
<keyword evidence="1" id="KW-0472">Membrane</keyword>
<evidence type="ECO:0000256" key="1">
    <source>
        <dbReference type="SAM" id="Phobius"/>
    </source>
</evidence>
<dbReference type="EMBL" id="MDYQ01000075">
    <property type="protein sequence ID" value="PRP83845.1"/>
    <property type="molecule type" value="Genomic_DNA"/>
</dbReference>
<name>A0A2P6NIR3_9EUKA</name>
<keyword evidence="1" id="KW-0812">Transmembrane</keyword>
<reference evidence="2 3" key="1">
    <citation type="journal article" date="2018" name="Genome Biol. Evol.">
        <title>Multiple Roots of Fruiting Body Formation in Amoebozoa.</title>
        <authorList>
            <person name="Hillmann F."/>
            <person name="Forbes G."/>
            <person name="Novohradska S."/>
            <person name="Ferling I."/>
            <person name="Riege K."/>
            <person name="Groth M."/>
            <person name="Westermann M."/>
            <person name="Marz M."/>
            <person name="Spaller T."/>
            <person name="Winckler T."/>
            <person name="Schaap P."/>
            <person name="Glockner G."/>
        </authorList>
    </citation>
    <scope>NUCLEOTIDE SEQUENCE [LARGE SCALE GENOMIC DNA]</scope>
    <source>
        <strain evidence="2 3">Jena</strain>
    </source>
</reference>
<comment type="caution">
    <text evidence="2">The sequence shown here is derived from an EMBL/GenBank/DDBJ whole genome shotgun (WGS) entry which is preliminary data.</text>
</comment>
<proteinExistence type="predicted"/>